<sequence>MEMLGAIFTVGIVVTGAFMIWLRTKSGKKWLANL</sequence>
<feature type="transmembrane region" description="Helical" evidence="1">
    <location>
        <begin position="6"/>
        <end position="22"/>
    </location>
</feature>
<evidence type="ECO:0000256" key="1">
    <source>
        <dbReference type="SAM" id="Phobius"/>
    </source>
</evidence>
<evidence type="ECO:0000313" key="2">
    <source>
        <dbReference type="EMBL" id="SDH09404.1"/>
    </source>
</evidence>
<dbReference type="Proteomes" id="UP000181870">
    <property type="component" value="Unassembled WGS sequence"/>
</dbReference>
<reference evidence="2 3" key="1">
    <citation type="submission" date="2016-10" db="EMBL/GenBank/DDBJ databases">
        <authorList>
            <person name="de Groot N.N."/>
        </authorList>
    </citation>
    <scope>NUCLEOTIDE SEQUENCE [LARGE SCALE GENOMIC DNA]</scope>
    <source>
        <strain evidence="2 3">NLAE-zl-C57</strain>
    </source>
</reference>
<dbReference type="AlphaFoldDB" id="A0A1G7ZL41"/>
<evidence type="ECO:0000313" key="3">
    <source>
        <dbReference type="Proteomes" id="UP000181870"/>
    </source>
</evidence>
<keyword evidence="1" id="KW-0812">Transmembrane</keyword>
<gene>
    <name evidence="2" type="ORF">SAMN05192582_1001122</name>
</gene>
<keyword evidence="1" id="KW-1133">Transmembrane helix</keyword>
<accession>A0A1G7ZL41</accession>
<proteinExistence type="predicted"/>
<dbReference type="EMBL" id="FNDO01000001">
    <property type="protein sequence ID" value="SDH09404.1"/>
    <property type="molecule type" value="Genomic_DNA"/>
</dbReference>
<organism evidence="2 3">
    <name type="scientific">Bacteroides ovatus</name>
    <dbReference type="NCBI Taxonomy" id="28116"/>
    <lineage>
        <taxon>Bacteria</taxon>
        <taxon>Pseudomonadati</taxon>
        <taxon>Bacteroidota</taxon>
        <taxon>Bacteroidia</taxon>
        <taxon>Bacteroidales</taxon>
        <taxon>Bacteroidaceae</taxon>
        <taxon>Bacteroides</taxon>
    </lineage>
</organism>
<name>A0A1G7ZL41_BACOV</name>
<protein>
    <submittedName>
        <fullName evidence="2">Uncharacterized protein</fullName>
    </submittedName>
</protein>
<keyword evidence="1" id="KW-0472">Membrane</keyword>